<evidence type="ECO:0000259" key="17">
    <source>
        <dbReference type="PROSITE" id="PS50923"/>
    </source>
</evidence>
<feature type="disulfide bond" evidence="15">
    <location>
        <begin position="1011"/>
        <end position="1054"/>
    </location>
</feature>
<evidence type="ECO:0000256" key="10">
    <source>
        <dbReference type="ARBA" id="ARBA00023162"/>
    </source>
</evidence>
<evidence type="ECO:0000256" key="1">
    <source>
        <dbReference type="ARBA" id="ARBA00004613"/>
    </source>
</evidence>
<evidence type="ECO:0000313" key="19">
    <source>
        <dbReference type="Proteomes" id="UP000550707"/>
    </source>
</evidence>
<feature type="domain" description="Sushi" evidence="17">
    <location>
        <begin position="98"/>
        <end position="158"/>
    </location>
</feature>
<feature type="domain" description="Sushi" evidence="17">
    <location>
        <begin position="951"/>
        <end position="1008"/>
    </location>
</feature>
<name>A0A7J8BLQ5_MOLMO</name>
<evidence type="ECO:0000256" key="11">
    <source>
        <dbReference type="ARBA" id="ARBA00023180"/>
    </source>
</evidence>
<feature type="domain" description="Sushi" evidence="17">
    <location>
        <begin position="34"/>
        <end position="97"/>
    </location>
</feature>
<feature type="disulfide bond" evidence="15">
    <location>
        <begin position="129"/>
        <end position="156"/>
    </location>
</feature>
<dbReference type="InParanoid" id="A0A7J8BLQ5"/>
<accession>A0A7J8BLQ5</accession>
<proteinExistence type="predicted"/>
<evidence type="ECO:0000256" key="16">
    <source>
        <dbReference type="SAM" id="MobiDB-lite"/>
    </source>
</evidence>
<comment type="subunit">
    <text evidence="13">Homodimer. Also forms homooligomers. Interacts with complement protein C3b; this interaction inhibits complement activation. Interacts with complement protein C3d. Interacts with CR3/ITGAM; this interaction mediates adhesion of neutrophils to pathogens leading to pathogen clearance.</text>
</comment>
<evidence type="ECO:0000256" key="3">
    <source>
        <dbReference type="ARBA" id="ARBA00022588"/>
    </source>
</evidence>
<protein>
    <recommendedName>
        <fullName evidence="14">Complement factor H</fullName>
    </recommendedName>
</protein>
<feature type="disulfide bond" evidence="15">
    <location>
        <begin position="645"/>
        <end position="688"/>
    </location>
</feature>
<evidence type="ECO:0000256" key="2">
    <source>
        <dbReference type="ARBA" id="ARBA00022525"/>
    </source>
</evidence>
<dbReference type="CDD" id="cd00033">
    <property type="entry name" value="CCP"/>
    <property type="match status" value="15"/>
</dbReference>
<dbReference type="AlphaFoldDB" id="A0A7J8BLQ5"/>
<feature type="region of interest" description="Disordered" evidence="16">
    <location>
        <begin position="889"/>
        <end position="911"/>
    </location>
</feature>
<feature type="domain" description="Sushi" evidence="17">
    <location>
        <begin position="882"/>
        <end position="950"/>
    </location>
</feature>
<gene>
    <name evidence="18" type="ORF">HJG59_002769</name>
</gene>
<feature type="domain" description="Sushi" evidence="17">
    <location>
        <begin position="461"/>
        <end position="522"/>
    </location>
</feature>
<feature type="domain" description="Sushi" evidence="17">
    <location>
        <begin position="643"/>
        <end position="701"/>
    </location>
</feature>
<keyword evidence="11" id="KW-0325">Glycoprotein</keyword>
<evidence type="ECO:0000256" key="6">
    <source>
        <dbReference type="ARBA" id="ARBA00022729"/>
    </source>
</evidence>
<evidence type="ECO:0000256" key="13">
    <source>
        <dbReference type="ARBA" id="ARBA00062308"/>
    </source>
</evidence>
<evidence type="ECO:0000256" key="15">
    <source>
        <dbReference type="PROSITE-ProRule" id="PRU00302"/>
    </source>
</evidence>
<keyword evidence="8" id="KW-0391">Immunity</keyword>
<evidence type="ECO:0000256" key="8">
    <source>
        <dbReference type="ARBA" id="ARBA00022859"/>
    </source>
</evidence>
<dbReference type="GO" id="GO:0006957">
    <property type="term" value="P:complement activation, alternative pathway"/>
    <property type="evidence" value="ECO:0007669"/>
    <property type="project" value="UniProtKB-KW"/>
</dbReference>
<dbReference type="InterPro" id="IPR035976">
    <property type="entry name" value="Sushi/SCR/CCP_sf"/>
</dbReference>
<feature type="domain" description="Sushi" evidence="17">
    <location>
        <begin position="1128"/>
        <end position="1186"/>
    </location>
</feature>
<feature type="domain" description="Sushi" evidence="17">
    <location>
        <begin position="223"/>
        <end position="279"/>
    </location>
</feature>
<keyword evidence="3" id="KW-0399">Innate immunity</keyword>
<feature type="domain" description="Sushi" evidence="17">
    <location>
        <begin position="704"/>
        <end position="762"/>
    </location>
</feature>
<dbReference type="FunFam" id="2.10.70.10:FF:000014">
    <property type="entry name" value="Membrane cofactor protein"/>
    <property type="match status" value="1"/>
</dbReference>
<dbReference type="EMBL" id="JACASF010000023">
    <property type="protein sequence ID" value="KAF6399634.1"/>
    <property type="molecule type" value="Genomic_DNA"/>
</dbReference>
<feature type="domain" description="Sushi" evidence="17">
    <location>
        <begin position="280"/>
        <end position="337"/>
    </location>
</feature>
<dbReference type="FunFam" id="2.10.70.10:FF:000054">
    <property type="entry name" value="Complement inhibitory factor H"/>
    <property type="match status" value="1"/>
</dbReference>
<dbReference type="InterPro" id="IPR000436">
    <property type="entry name" value="Sushi_SCR_CCP_dom"/>
</dbReference>
<feature type="disulfide bond" evidence="15">
    <location>
        <begin position="706"/>
        <end position="749"/>
    </location>
</feature>
<evidence type="ECO:0000256" key="7">
    <source>
        <dbReference type="ARBA" id="ARBA00022737"/>
    </source>
</evidence>
<keyword evidence="7" id="KW-0677">Repeat</keyword>
<keyword evidence="10" id="KW-0179">Complement alternate pathway</keyword>
<evidence type="ECO:0000313" key="18">
    <source>
        <dbReference type="EMBL" id="KAF6399634.1"/>
    </source>
</evidence>
<evidence type="ECO:0000256" key="14">
    <source>
        <dbReference type="ARBA" id="ARBA00073358"/>
    </source>
</evidence>
<dbReference type="PANTHER" id="PTHR45785">
    <property type="entry name" value="COMPLEMENT FACTOR H-RELATED"/>
    <property type="match status" value="1"/>
</dbReference>
<comment type="function">
    <text evidence="12">Glycoprotein that plays an essential role in maintaining a well-balanced immune response by modulating complement activation. Acts as a soluble inhibitor of complement, where its binding to self markers such as glycan structures prevents complement activation and amplification on cell surfaces. Accelerates the decay of the complement alternative pathway (AP) C3 convertase C3bBb, thus preventing local formation of more C3b, the central player of the complement amplification loop. As a cofactor of the serine protease factor I, CFH also regulates proteolytic degradation of already-deposited C3b. In addition, mediates several cellular responses through interaction with specific receptors. For example, interacts with CR3/ITGAM receptor and thereby mediates the adhesion of human neutrophils to different pathogens. In turn, these pathogens are phagocytosed and destroyed.</text>
</comment>
<dbReference type="Pfam" id="PF00084">
    <property type="entry name" value="Sushi"/>
    <property type="match status" value="18"/>
</dbReference>
<keyword evidence="2" id="KW-0964">Secreted</keyword>
<comment type="caution">
    <text evidence="18">The sequence shown here is derived from an EMBL/GenBank/DDBJ whole genome shotgun (WGS) entry which is preliminary data.</text>
</comment>
<dbReference type="FunFam" id="2.10.70.10:FF:000060">
    <property type="entry name" value="Complement inhibitory factor H"/>
    <property type="match status" value="1"/>
</dbReference>
<dbReference type="GO" id="GO:0005576">
    <property type="term" value="C:extracellular region"/>
    <property type="evidence" value="ECO:0007669"/>
    <property type="project" value="UniProtKB-SubCell"/>
</dbReference>
<comment type="subcellular location">
    <subcellularLocation>
        <location evidence="1">Secreted</location>
    </subcellularLocation>
</comment>
<keyword evidence="9 15" id="KW-1015">Disulfide bond</keyword>
<reference evidence="18 19" key="1">
    <citation type="journal article" date="2020" name="Nature">
        <title>Six reference-quality genomes reveal evolution of bat adaptations.</title>
        <authorList>
            <person name="Jebb D."/>
            <person name="Huang Z."/>
            <person name="Pippel M."/>
            <person name="Hughes G.M."/>
            <person name="Lavrichenko K."/>
            <person name="Devanna P."/>
            <person name="Winkler S."/>
            <person name="Jermiin L.S."/>
            <person name="Skirmuntt E.C."/>
            <person name="Katzourakis A."/>
            <person name="Burkitt-Gray L."/>
            <person name="Ray D.A."/>
            <person name="Sullivan K.A.M."/>
            <person name="Roscito J.G."/>
            <person name="Kirilenko B.M."/>
            <person name="Davalos L.M."/>
            <person name="Corthals A.P."/>
            <person name="Power M.L."/>
            <person name="Jones G."/>
            <person name="Ransome R.D."/>
            <person name="Dechmann D.K.N."/>
            <person name="Locatelli A.G."/>
            <person name="Puechmaille S.J."/>
            <person name="Fedrigo O."/>
            <person name="Jarvis E.D."/>
            <person name="Hiller M."/>
            <person name="Vernes S.C."/>
            <person name="Myers E.W."/>
            <person name="Teeling E.C."/>
        </authorList>
    </citation>
    <scope>NUCLEOTIDE SEQUENCE [LARGE SCALE GENOMIC DNA]</scope>
    <source>
        <strain evidence="18">MMolMol1</strain>
        <tissue evidence="18">Muscle</tissue>
    </source>
</reference>
<feature type="domain" description="Sushi" evidence="17">
    <location>
        <begin position="582"/>
        <end position="640"/>
    </location>
</feature>
<feature type="domain" description="Sushi" evidence="17">
    <location>
        <begin position="402"/>
        <end position="459"/>
    </location>
</feature>
<evidence type="ECO:0000256" key="4">
    <source>
        <dbReference type="ARBA" id="ARBA00022641"/>
    </source>
</evidence>
<dbReference type="InterPro" id="IPR051503">
    <property type="entry name" value="ComplSys_Reg/VirEntry_Med"/>
</dbReference>
<keyword evidence="19" id="KW-1185">Reference proteome</keyword>
<comment type="caution">
    <text evidence="15">Lacks conserved residue(s) required for the propagation of feature annotation.</text>
</comment>
<feature type="disulfide bond" evidence="15">
    <location>
        <begin position="193"/>
        <end position="220"/>
    </location>
</feature>
<dbReference type="SUPFAM" id="SSF57535">
    <property type="entry name" value="Complement control module/SCR domain"/>
    <property type="match status" value="18"/>
</dbReference>
<feature type="disulfide bond" evidence="15">
    <location>
        <begin position="1130"/>
        <end position="1173"/>
    </location>
</feature>
<dbReference type="Proteomes" id="UP000550707">
    <property type="component" value="Unassembled WGS sequence"/>
</dbReference>
<dbReference type="PANTHER" id="PTHR45785:SF7">
    <property type="entry name" value="COMPLEMENT FACTOR H"/>
    <property type="match status" value="1"/>
</dbReference>
<keyword evidence="4" id="KW-0765">Sulfation</keyword>
<evidence type="ECO:0000256" key="5">
    <source>
        <dbReference type="ARBA" id="ARBA00022659"/>
    </source>
</evidence>
<feature type="domain" description="Sushi" evidence="17">
    <location>
        <begin position="1068"/>
        <end position="1125"/>
    </location>
</feature>
<dbReference type="FunFam" id="2.10.70.10:FF:000130">
    <property type="entry name" value="Complement factor H"/>
    <property type="match status" value="1"/>
</dbReference>
<keyword evidence="6" id="KW-0732">Signal</keyword>
<evidence type="ECO:0000256" key="9">
    <source>
        <dbReference type="ARBA" id="ARBA00023157"/>
    </source>
</evidence>
<dbReference type="PROSITE" id="PS50923">
    <property type="entry name" value="SUSHI"/>
    <property type="match status" value="16"/>
</dbReference>
<feature type="domain" description="Sushi" evidence="17">
    <location>
        <begin position="159"/>
        <end position="222"/>
    </location>
</feature>
<dbReference type="SMART" id="SM00032">
    <property type="entry name" value="CCP"/>
    <property type="match status" value="20"/>
</dbReference>
<organism evidence="18 19">
    <name type="scientific">Molossus molossus</name>
    <name type="common">Pallas' mastiff bat</name>
    <name type="synonym">Vespertilio molossus</name>
    <dbReference type="NCBI Taxonomy" id="27622"/>
    <lineage>
        <taxon>Eukaryota</taxon>
        <taxon>Metazoa</taxon>
        <taxon>Chordata</taxon>
        <taxon>Craniata</taxon>
        <taxon>Vertebrata</taxon>
        <taxon>Euteleostomi</taxon>
        <taxon>Mammalia</taxon>
        <taxon>Eutheria</taxon>
        <taxon>Laurasiatheria</taxon>
        <taxon>Chiroptera</taxon>
        <taxon>Yangochiroptera</taxon>
        <taxon>Molossidae</taxon>
        <taxon>Molossus</taxon>
    </lineage>
</organism>
<evidence type="ECO:0000256" key="12">
    <source>
        <dbReference type="ARBA" id="ARBA00055185"/>
    </source>
</evidence>
<keyword evidence="5 15" id="KW-0768">Sushi</keyword>
<sequence length="1252" mass="141041">MAAVETTASSAAVSPESDAYECMRGRRCEPQAMLYCTVPPPRRQTEILIGSWSEQNYQEGTKATYKCRPGYRTYGLITRVCKEGEWVALNPSKTCQKKPCGHPGDTSFGSFELVVGNAFEYGAKVVYTCDDGYQMIGDIDFRECEVDGWTNDVPLCDVVKCLPVTEPQNGKIISGAFEQNQEYTFGQVIAFECDSGFKLNGPKEIHCSSNGIWSGEKPVCVGISCEVPKIANGEAISTKNSYKENERLQYRCREGYTYSDRAEAVCTRDGWAPSPSCIEVTCDPPRFANSHYTPDRTRYRLGHVITYDCKSGFYPPPRGNTAKCTPIGWDPPPRCSFKPCEYPEIKHGRLYREDSYRSYFPARVGQWFYYSCDYNFVPPSKETWGRITCTTRGWSPEVPCLRKCVFNYLEHGDYPYYPQTHLQGASVLVNCHRGFSLQDQQTTMTCTEGGWSPPPRCMRVEMCSKSDVKIENGFISESQLSFLLHKQTQYKCKDGYRTEAGQTSGFITCLRSGWSEQPKCIKSCAMPVFMNARAKSGGPWFKVNDRLTYECQDGYKNQEGQTTGFIVCGDSGWSGTPSCQEKECTIPDIEDNLIVHPRKEKYVVGDVLKFSCRPRLKLLGPDSVQCYHFGWSPNLPTCKDEVKPCDLRPELLNGKATDTPKSEYEHGEVVEYVCNPRYLIKGSRKIQCVDGEWTALPMCVEENSTCEAVPVLDHGYVASEAPAPFHHGQSVEVNCNEAFTLVGPSSMTCIRGVWTRPPQCIDTNEVKQCKLTKSMARETNLPEKNVYDHNERVNYICGRKSEKKHSTCTNGRWDPEVTCTEVPRCPPPPQIPGSQRVTTTVNYQEGEKIAVLCQESFLIQGGEEMVCRNGTWQSVPRCVEKTPCSQAPNIEHGHLNSSRSEEEGEETREPGRYAHGTTLRYVCEDGFRIPGNDKITCHLGQWSAPPQCEGLPCGTPPRISNAVLLNTGDHYQYGDTVTYKCLEGFSTHGPASVECLGRQWSHPPECTKTTCSDPPRFRNAKLTHQTKTLYQPGDKVAYRCEDDYEMDGSSSVECRDGRWIGEPLCRDVSCGSPPTVENAFIQNQKTRYRSGDTVRYECRKALHPFGNVEVTCLSGNWTEPPQCKDSKGQCGPPPSIDNGDSITNLPEVYAPGSLVEYRCQSYYELQGDRTITCRDGKWSEPPKCLEPCVVSKEIMEKHNIELQWSYEKKIYSKTNDVIEFRCRRGYRKATPQTKLRVQCREGVLAYPTCVKR</sequence>
<feature type="domain" description="Sushi" evidence="17">
    <location>
        <begin position="1009"/>
        <end position="1067"/>
    </location>
</feature>
<dbReference type="Gene3D" id="2.10.70.10">
    <property type="entry name" value="Complement Module, domain 1"/>
    <property type="match status" value="20"/>
</dbReference>
<dbReference type="FunFam" id="2.10.70.10:FF:000026">
    <property type="entry name" value="Complement inhibitory factor H"/>
    <property type="match status" value="2"/>
</dbReference>
<dbReference type="FunCoup" id="A0A7J8BLQ5">
    <property type="interactions" value="368"/>
</dbReference>
<feature type="domain" description="Sushi" evidence="17">
    <location>
        <begin position="823"/>
        <end position="880"/>
    </location>
</feature>